<dbReference type="SUPFAM" id="SSF50494">
    <property type="entry name" value="Trypsin-like serine proteases"/>
    <property type="match status" value="1"/>
</dbReference>
<feature type="domain" description="PDZ" evidence="5">
    <location>
        <begin position="330"/>
        <end position="422"/>
    </location>
</feature>
<dbReference type="InterPro" id="IPR001940">
    <property type="entry name" value="Peptidase_S1C"/>
</dbReference>
<evidence type="ECO:0000259" key="5">
    <source>
        <dbReference type="PROSITE" id="PS50106"/>
    </source>
</evidence>
<dbReference type="InterPro" id="IPR001478">
    <property type="entry name" value="PDZ"/>
</dbReference>
<comment type="similarity">
    <text evidence="1">Belongs to the peptidase S1C family.</text>
</comment>
<evidence type="ECO:0000256" key="2">
    <source>
        <dbReference type="ARBA" id="ARBA00022670"/>
    </source>
</evidence>
<protein>
    <submittedName>
        <fullName evidence="6">Serine protease</fullName>
    </submittedName>
</protein>
<gene>
    <name evidence="6" type="ORF">IAB28_05605</name>
</gene>
<reference evidence="6" key="1">
    <citation type="submission" date="2020-10" db="EMBL/GenBank/DDBJ databases">
        <authorList>
            <person name="Gilroy R."/>
        </authorList>
    </citation>
    <scope>NUCLEOTIDE SEQUENCE</scope>
    <source>
        <strain evidence="6">CHK180-2868</strain>
    </source>
</reference>
<dbReference type="PANTHER" id="PTHR22939">
    <property type="entry name" value="SERINE PROTEASE FAMILY S1C HTRA-RELATED"/>
    <property type="match status" value="1"/>
</dbReference>
<feature type="region of interest" description="Disordered" evidence="4">
    <location>
        <begin position="65"/>
        <end position="84"/>
    </location>
</feature>
<dbReference type="GO" id="GO:0004252">
    <property type="term" value="F:serine-type endopeptidase activity"/>
    <property type="evidence" value="ECO:0007669"/>
    <property type="project" value="InterPro"/>
</dbReference>
<dbReference type="GO" id="GO:0006508">
    <property type="term" value="P:proteolysis"/>
    <property type="evidence" value="ECO:0007669"/>
    <property type="project" value="UniProtKB-KW"/>
</dbReference>
<evidence type="ECO:0000313" key="7">
    <source>
        <dbReference type="Proteomes" id="UP000824250"/>
    </source>
</evidence>
<dbReference type="PROSITE" id="PS50106">
    <property type="entry name" value="PDZ"/>
    <property type="match status" value="1"/>
</dbReference>
<keyword evidence="2 6" id="KW-0645">Protease</keyword>
<dbReference type="PRINTS" id="PR00834">
    <property type="entry name" value="PROTEASES2C"/>
</dbReference>
<dbReference type="InterPro" id="IPR009003">
    <property type="entry name" value="Peptidase_S1_PA"/>
</dbReference>
<dbReference type="Gene3D" id="2.30.42.10">
    <property type="match status" value="1"/>
</dbReference>
<sequence length="438" mass="47671">MTDSPNEKKFMREKIVKPPINKRRLAGRILCLCLFAVILGVVAAVSFVVSMPVVEKFLGTEPPTTSIPITIEQDSDPATREPAGETMVETTAESLQPEEMREEMEEMVSEAMGDFPWTTKNLQEFNEAIRAIYLESEKSIVTVSSIRQETDWFDNPVVNTGQYAGIITTINSSEVVILTGENAVEEADSLGVTFGDGSTASVEVKQKDTVAGMAVVRVSTSELSEQTLNWIKAVELGNSYSVRTGDLILAVGSPAGHVHSVKSGMISYVARGVQVADGQTRMLYTDFDGEGDQGVFLLNLSGQLIGWITEHADAEDIAGASLAMPISEYKWMLERLSNGIAIPYVGIQGQDVSDAMLEQGIPQGVYITESIADSPAYQAGIQSGDILVRFNGQEIVSLRDFQSCLEDVESGETVTAVVCRKSIDEYREIEYHITIGAR</sequence>
<reference evidence="6" key="2">
    <citation type="journal article" date="2021" name="PeerJ">
        <title>Extensive microbial diversity within the chicken gut microbiome revealed by metagenomics and culture.</title>
        <authorList>
            <person name="Gilroy R."/>
            <person name="Ravi A."/>
            <person name="Getino M."/>
            <person name="Pursley I."/>
            <person name="Horton D.L."/>
            <person name="Alikhan N.F."/>
            <person name="Baker D."/>
            <person name="Gharbi K."/>
            <person name="Hall N."/>
            <person name="Watson M."/>
            <person name="Adriaenssens E.M."/>
            <person name="Foster-Nyarko E."/>
            <person name="Jarju S."/>
            <person name="Secka A."/>
            <person name="Antonio M."/>
            <person name="Oren A."/>
            <person name="Chaudhuri R.R."/>
            <person name="La Ragione R."/>
            <person name="Hildebrand F."/>
            <person name="Pallen M.J."/>
        </authorList>
    </citation>
    <scope>NUCLEOTIDE SEQUENCE</scope>
    <source>
        <strain evidence="6">CHK180-2868</strain>
    </source>
</reference>
<evidence type="ECO:0000256" key="1">
    <source>
        <dbReference type="ARBA" id="ARBA00010541"/>
    </source>
</evidence>
<dbReference type="Pfam" id="PF13365">
    <property type="entry name" value="Trypsin_2"/>
    <property type="match status" value="1"/>
</dbReference>
<comment type="caution">
    <text evidence="6">The sequence shown here is derived from an EMBL/GenBank/DDBJ whole genome shotgun (WGS) entry which is preliminary data.</text>
</comment>
<keyword evidence="3" id="KW-0378">Hydrolase</keyword>
<dbReference type="SUPFAM" id="SSF50156">
    <property type="entry name" value="PDZ domain-like"/>
    <property type="match status" value="1"/>
</dbReference>
<proteinExistence type="inferred from homology"/>
<dbReference type="Pfam" id="PF17820">
    <property type="entry name" value="PDZ_6"/>
    <property type="match status" value="1"/>
</dbReference>
<evidence type="ECO:0000256" key="4">
    <source>
        <dbReference type="SAM" id="MobiDB-lite"/>
    </source>
</evidence>
<dbReference type="InterPro" id="IPR036034">
    <property type="entry name" value="PDZ_sf"/>
</dbReference>
<dbReference type="Proteomes" id="UP000824250">
    <property type="component" value="Unassembled WGS sequence"/>
</dbReference>
<accession>A0A9D1A480</accession>
<evidence type="ECO:0000256" key="3">
    <source>
        <dbReference type="ARBA" id="ARBA00022801"/>
    </source>
</evidence>
<dbReference type="Gene3D" id="2.40.10.10">
    <property type="entry name" value="Trypsin-like serine proteases"/>
    <property type="match status" value="2"/>
</dbReference>
<dbReference type="PANTHER" id="PTHR22939:SF129">
    <property type="entry name" value="SERINE PROTEASE HTRA2, MITOCHONDRIAL"/>
    <property type="match status" value="1"/>
</dbReference>
<dbReference type="InterPro" id="IPR043504">
    <property type="entry name" value="Peptidase_S1_PA_chymotrypsin"/>
</dbReference>
<name>A0A9D1A480_9FIRM</name>
<dbReference type="SMART" id="SM00228">
    <property type="entry name" value="PDZ"/>
    <property type="match status" value="1"/>
</dbReference>
<dbReference type="EMBL" id="DVGC01000029">
    <property type="protein sequence ID" value="HIR05426.1"/>
    <property type="molecule type" value="Genomic_DNA"/>
</dbReference>
<dbReference type="AlphaFoldDB" id="A0A9D1A480"/>
<organism evidence="6 7">
    <name type="scientific">Candidatus Copromonas faecavium</name>
    <name type="common">nom. illeg.</name>
    <dbReference type="NCBI Taxonomy" id="2840740"/>
    <lineage>
        <taxon>Bacteria</taxon>
        <taxon>Bacillati</taxon>
        <taxon>Bacillota</taxon>
        <taxon>Clostridia</taxon>
        <taxon>Lachnospirales</taxon>
        <taxon>Lachnospiraceae</taxon>
        <taxon>Candidatus Copromonas (nom. illeg.)</taxon>
    </lineage>
</organism>
<dbReference type="InterPro" id="IPR041489">
    <property type="entry name" value="PDZ_6"/>
</dbReference>
<evidence type="ECO:0000313" key="6">
    <source>
        <dbReference type="EMBL" id="HIR05426.1"/>
    </source>
</evidence>